<accession>A0ABY3YXH9</accession>
<dbReference type="SUPFAM" id="SSF55620">
    <property type="entry name" value="Tetrahydrobiopterin biosynthesis enzymes-like"/>
    <property type="match status" value="1"/>
</dbReference>
<name>A0ABY3YXH9_STRRM</name>
<evidence type="ECO:0000313" key="10">
    <source>
        <dbReference type="Proteomes" id="UP000829494"/>
    </source>
</evidence>
<dbReference type="RefSeq" id="WP_003980855.1">
    <property type="nucleotide sequence ID" value="NZ_CP043497.1"/>
</dbReference>
<organism evidence="9 10">
    <name type="scientific">Streptomyces rimosus subsp. rimosus</name>
    <dbReference type="NCBI Taxonomy" id="132474"/>
    <lineage>
        <taxon>Bacteria</taxon>
        <taxon>Bacillati</taxon>
        <taxon>Actinomycetota</taxon>
        <taxon>Actinomycetes</taxon>
        <taxon>Kitasatosporales</taxon>
        <taxon>Streptomycetaceae</taxon>
        <taxon>Streptomyces</taxon>
    </lineage>
</organism>
<dbReference type="GO" id="GO:0070497">
    <property type="term" value="F:6-carboxytetrahydropterin synthase activity"/>
    <property type="evidence" value="ECO:0007669"/>
    <property type="project" value="UniProtKB-EC"/>
</dbReference>
<keyword evidence="8" id="KW-0671">Queuosine biosynthesis</keyword>
<evidence type="ECO:0000256" key="7">
    <source>
        <dbReference type="ARBA" id="ARBA00048807"/>
    </source>
</evidence>
<protein>
    <recommendedName>
        <fullName evidence="3 8">6-carboxy-5,6,7,8-tetrahydropterin synthase</fullName>
        <ecNumber evidence="8">4.-.-.-</ecNumber>
    </recommendedName>
</protein>
<dbReference type="EC" id="4.-.-.-" evidence="8"/>
<keyword evidence="5 8" id="KW-0862">Zinc</keyword>
<dbReference type="Proteomes" id="UP000829494">
    <property type="component" value="Chromosome"/>
</dbReference>
<evidence type="ECO:0000313" key="9">
    <source>
        <dbReference type="EMBL" id="UNZ02326.1"/>
    </source>
</evidence>
<dbReference type="Pfam" id="PF01242">
    <property type="entry name" value="PTPS"/>
    <property type="match status" value="1"/>
</dbReference>
<evidence type="ECO:0000256" key="3">
    <source>
        <dbReference type="ARBA" id="ARBA00018141"/>
    </source>
</evidence>
<evidence type="ECO:0000256" key="6">
    <source>
        <dbReference type="ARBA" id="ARBA00023239"/>
    </source>
</evidence>
<dbReference type="InterPro" id="IPR007115">
    <property type="entry name" value="6-PTP_synth/QueD"/>
</dbReference>
<dbReference type="PANTHER" id="PTHR12589">
    <property type="entry name" value="PYRUVOYL TETRAHYDROBIOPTERIN SYNTHASE"/>
    <property type="match status" value="1"/>
</dbReference>
<reference evidence="9 10" key="1">
    <citation type="submission" date="2022-03" db="EMBL/GenBank/DDBJ databases">
        <title>Complete genome of Streptomyces rimosus ssp. rimosus R7 (=ATCC 10970).</title>
        <authorList>
            <person name="Beganovic S."/>
            <person name="Ruckert C."/>
            <person name="Busche T."/>
            <person name="Kalinowski J."/>
            <person name="Wittmann C."/>
        </authorList>
    </citation>
    <scope>NUCLEOTIDE SEQUENCE [LARGE SCALE GENOMIC DNA]</scope>
    <source>
        <strain evidence="9 10">R7</strain>
    </source>
</reference>
<evidence type="ECO:0000256" key="8">
    <source>
        <dbReference type="PIRNR" id="PIRNR006113"/>
    </source>
</evidence>
<evidence type="ECO:0000256" key="4">
    <source>
        <dbReference type="ARBA" id="ARBA00022723"/>
    </source>
</evidence>
<evidence type="ECO:0000256" key="5">
    <source>
        <dbReference type="ARBA" id="ARBA00022833"/>
    </source>
</evidence>
<comment type="similarity">
    <text evidence="2 8">Belongs to the PTPS family. QueD subfamily.</text>
</comment>
<comment type="cofactor">
    <cofactor evidence="8">
        <name>Zn(2+)</name>
        <dbReference type="ChEBI" id="CHEBI:29105"/>
    </cofactor>
    <text evidence="8">Binds 1 zinc ion per subunit.</text>
</comment>
<dbReference type="EMBL" id="CP094298">
    <property type="protein sequence ID" value="UNZ02326.1"/>
    <property type="molecule type" value="Genomic_DNA"/>
</dbReference>
<keyword evidence="4 8" id="KW-0479">Metal-binding</keyword>
<dbReference type="InterPro" id="IPR038418">
    <property type="entry name" value="6-PTP_synth/QueD_sf"/>
</dbReference>
<proteinExistence type="inferred from homology"/>
<gene>
    <name evidence="9" type="primary">queD</name>
    <name evidence="9" type="ORF">SRIMR7_09220</name>
</gene>
<dbReference type="PIRSF" id="PIRSF006113">
    <property type="entry name" value="PTP_synth"/>
    <property type="match status" value="1"/>
</dbReference>
<keyword evidence="10" id="KW-1185">Reference proteome</keyword>
<dbReference type="Gene3D" id="3.30.479.10">
    <property type="entry name" value="6-pyruvoyl tetrahydropterin synthase/QueD"/>
    <property type="match status" value="1"/>
</dbReference>
<keyword evidence="6 8" id="KW-0456">Lyase</keyword>
<evidence type="ECO:0000256" key="1">
    <source>
        <dbReference type="ARBA" id="ARBA00005061"/>
    </source>
</evidence>
<comment type="catalytic activity">
    <reaction evidence="7 8">
        <text>7,8-dihydroneopterin 3'-triphosphate + H2O = 6-carboxy-5,6,7,8-tetrahydropterin + triphosphate + acetaldehyde + 2 H(+)</text>
        <dbReference type="Rhea" id="RHEA:27966"/>
        <dbReference type="ChEBI" id="CHEBI:15343"/>
        <dbReference type="ChEBI" id="CHEBI:15377"/>
        <dbReference type="ChEBI" id="CHEBI:15378"/>
        <dbReference type="ChEBI" id="CHEBI:18036"/>
        <dbReference type="ChEBI" id="CHEBI:58462"/>
        <dbReference type="ChEBI" id="CHEBI:61032"/>
        <dbReference type="EC" id="4.1.2.50"/>
    </reaction>
</comment>
<dbReference type="PANTHER" id="PTHR12589:SF7">
    <property type="entry name" value="6-PYRUVOYL TETRAHYDROBIOPTERIN SYNTHASE"/>
    <property type="match status" value="1"/>
</dbReference>
<comment type="pathway">
    <text evidence="1 8">Purine metabolism; 7-cyano-7-deazaguanine biosynthesis.</text>
</comment>
<evidence type="ECO:0000256" key="2">
    <source>
        <dbReference type="ARBA" id="ARBA00008900"/>
    </source>
</evidence>
<sequence>MYAITKEFHFSASHQLGALPAGHQCARTHGHNYLVVLELRCDDTELTEPGFVRDYGELDEFKHWLDATFDHRHLNDAVPGMNPSAENLAWWVYHQWVERLPELSCVRVSETPRTWATYRGK</sequence>
<dbReference type="GeneID" id="66858588"/>